<dbReference type="KEGG" id="aup:AsAng_0018280"/>
<proteinExistence type="predicted"/>
<evidence type="ECO:0000259" key="1">
    <source>
        <dbReference type="Pfam" id="PF20208"/>
    </source>
</evidence>
<reference evidence="2" key="1">
    <citation type="submission" date="2022-09" db="EMBL/GenBank/DDBJ databases">
        <title>Aureispira anguillicida sp. nov., isolated from Leptocephalus of Japanese eel Anguilla japonica.</title>
        <authorList>
            <person name="Yuasa K."/>
            <person name="Mekata T."/>
            <person name="Ikunari K."/>
        </authorList>
    </citation>
    <scope>NUCLEOTIDE SEQUENCE</scope>
    <source>
        <strain evidence="2">EL160426</strain>
    </source>
</reference>
<dbReference type="Proteomes" id="UP001060919">
    <property type="component" value="Chromosome"/>
</dbReference>
<protein>
    <recommendedName>
        <fullName evidence="1">ARG and Rhodanese-Phosphatase-superfamily-associated domain-containing protein</fullName>
    </recommendedName>
</protein>
<dbReference type="PROSITE" id="PS51257">
    <property type="entry name" value="PROKAR_LIPOPROTEIN"/>
    <property type="match status" value="1"/>
</dbReference>
<name>A0A915YDI6_9BACT</name>
<keyword evidence="3" id="KW-1185">Reference proteome</keyword>
<dbReference type="InterPro" id="IPR046699">
    <property type="entry name" value="ARPP-1"/>
</dbReference>
<dbReference type="RefSeq" id="WP_264792324.1">
    <property type="nucleotide sequence ID" value="NZ_AP026867.1"/>
</dbReference>
<gene>
    <name evidence="2" type="ORF">AsAng_0018280</name>
</gene>
<dbReference type="EMBL" id="AP026867">
    <property type="protein sequence ID" value="BDS11117.1"/>
    <property type="molecule type" value="Genomic_DNA"/>
</dbReference>
<sequence>MMKTKINLIQSITVVLILFLLIGCNADDRSSSDRIARLEREKEDGPQKDNKLSDGLRNSIDFLSELTFKNPINYKNLQIFMISGTTTADNINYVSLKLAMEKKWVEVLETSDVNELKITNHSNKTIFINAGDIVKGGKQDRTLTYDMVIAPKAKEEKLSSFCVESGRWSKRGQEDVAGFESNNKMLTSRKLKIASKKYNNQSRVWSEVAEQQEKLNYNISQHYSTNVDVKANESASSLELTLDNKELKRMKESYKAHFSNLLEEQNIGLAYAINGELYTLDIYNNKQLFVDLFEKLMDACIVEAITDLDSQQKKYNYLSVQDLKNLLTIDATAKENAKDLNARTRWISKEDKEKIIFTSLDKENNLKWIHRNIIVKDDTNTSIIPNHQIQNDNVEEATEEVMDEY</sequence>
<dbReference type="AlphaFoldDB" id="A0A915YDI6"/>
<dbReference type="Pfam" id="PF20208">
    <property type="entry name" value="ARPP-1"/>
    <property type="match status" value="1"/>
</dbReference>
<evidence type="ECO:0000313" key="3">
    <source>
        <dbReference type="Proteomes" id="UP001060919"/>
    </source>
</evidence>
<accession>A0A915YDI6</accession>
<evidence type="ECO:0000313" key="2">
    <source>
        <dbReference type="EMBL" id="BDS11117.1"/>
    </source>
</evidence>
<organism evidence="2 3">
    <name type="scientific">Aureispira anguillae</name>
    <dbReference type="NCBI Taxonomy" id="2864201"/>
    <lineage>
        <taxon>Bacteria</taxon>
        <taxon>Pseudomonadati</taxon>
        <taxon>Bacteroidota</taxon>
        <taxon>Saprospiria</taxon>
        <taxon>Saprospirales</taxon>
        <taxon>Saprospiraceae</taxon>
        <taxon>Aureispira</taxon>
    </lineage>
</organism>
<feature type="domain" description="ARG and Rhodanese-Phosphatase-superfamily-associated" evidence="1">
    <location>
        <begin position="66"/>
        <end position="370"/>
    </location>
</feature>